<dbReference type="Pfam" id="PF00753">
    <property type="entry name" value="Lactamase_B"/>
    <property type="match status" value="1"/>
</dbReference>
<name>A0A4P6X9Z7_HYDPS</name>
<keyword evidence="3 6" id="KW-0378">Hydrolase</keyword>
<dbReference type="AlphaFoldDB" id="A0A4P6X9Z7"/>
<dbReference type="GO" id="GO:0016787">
    <property type="term" value="F:hydrolase activity"/>
    <property type="evidence" value="ECO:0007669"/>
    <property type="project" value="UniProtKB-KW"/>
</dbReference>
<dbReference type="SUPFAM" id="SSF56281">
    <property type="entry name" value="Metallo-hydrolase/oxidoreductase"/>
    <property type="match status" value="1"/>
</dbReference>
<keyword evidence="7" id="KW-1185">Reference proteome</keyword>
<evidence type="ECO:0000313" key="7">
    <source>
        <dbReference type="Proteomes" id="UP000293912"/>
    </source>
</evidence>
<evidence type="ECO:0000313" key="6">
    <source>
        <dbReference type="EMBL" id="QBM30604.1"/>
    </source>
</evidence>
<dbReference type="KEGG" id="hpse:HPF_23150"/>
<evidence type="ECO:0000256" key="1">
    <source>
        <dbReference type="ARBA" id="ARBA00007749"/>
    </source>
</evidence>
<dbReference type="EMBL" id="CP037867">
    <property type="protein sequence ID" value="QBM30604.1"/>
    <property type="molecule type" value="Genomic_DNA"/>
</dbReference>
<protein>
    <submittedName>
        <fullName evidence="6">Putative quorum-quenching lactonase YtnP</fullName>
        <ecNumber evidence="6">3.1.1.-</ecNumber>
    </submittedName>
</protein>
<accession>A0A4P6X9Z7</accession>
<dbReference type="PANTHER" id="PTHR42978:SF6">
    <property type="entry name" value="QUORUM-QUENCHING LACTONASE YTNP-RELATED"/>
    <property type="match status" value="1"/>
</dbReference>
<dbReference type="PANTHER" id="PTHR42978">
    <property type="entry name" value="QUORUM-QUENCHING LACTONASE YTNP-RELATED-RELATED"/>
    <property type="match status" value="1"/>
</dbReference>
<dbReference type="InterPro" id="IPR001279">
    <property type="entry name" value="Metallo-B-lactamas"/>
</dbReference>
<gene>
    <name evidence="6" type="primary">ytnP</name>
    <name evidence="6" type="ORF">HPF_23150</name>
</gene>
<evidence type="ECO:0000256" key="4">
    <source>
        <dbReference type="ARBA" id="ARBA00022833"/>
    </source>
</evidence>
<dbReference type="SMART" id="SM00849">
    <property type="entry name" value="Lactamase_B"/>
    <property type="match status" value="1"/>
</dbReference>
<dbReference type="InterPro" id="IPR051013">
    <property type="entry name" value="MBL_superfamily_lactonases"/>
</dbReference>
<feature type="domain" description="Metallo-beta-lactamase" evidence="5">
    <location>
        <begin position="83"/>
        <end position="287"/>
    </location>
</feature>
<dbReference type="EC" id="3.1.1.-" evidence="6"/>
<evidence type="ECO:0000256" key="3">
    <source>
        <dbReference type="ARBA" id="ARBA00022801"/>
    </source>
</evidence>
<organism evidence="6 7">
    <name type="scientific">Hydrogenophaga pseudoflava</name>
    <name type="common">Pseudomonas carboxydoflava</name>
    <dbReference type="NCBI Taxonomy" id="47421"/>
    <lineage>
        <taxon>Bacteria</taxon>
        <taxon>Pseudomonadati</taxon>
        <taxon>Pseudomonadota</taxon>
        <taxon>Betaproteobacteria</taxon>
        <taxon>Burkholderiales</taxon>
        <taxon>Comamonadaceae</taxon>
        <taxon>Hydrogenophaga</taxon>
    </lineage>
</organism>
<dbReference type="GO" id="GO:0046872">
    <property type="term" value="F:metal ion binding"/>
    <property type="evidence" value="ECO:0007669"/>
    <property type="project" value="UniProtKB-KW"/>
</dbReference>
<dbReference type="Gene3D" id="3.60.15.10">
    <property type="entry name" value="Ribonuclease Z/Hydroxyacylglutathione hydrolase-like"/>
    <property type="match status" value="1"/>
</dbReference>
<evidence type="ECO:0000256" key="2">
    <source>
        <dbReference type="ARBA" id="ARBA00022723"/>
    </source>
</evidence>
<proteinExistence type="inferred from homology"/>
<comment type="similarity">
    <text evidence="1">Belongs to the metallo-beta-lactamase superfamily.</text>
</comment>
<sequence>MAGAAALTFSSAWSQQATPNFGPPTLPATGVKRMKLGAMEVIALNDGALRRPLGEEFVRNVPLEQVKSLLASQNLPTDYVDIPFTPFLVVTPAGRFLLDTGFADNGPPTTGKLAAQLAAAGFKPEDVDHVVISHYHGDHINGLRKKDGSLAFPKAKVHVPAPEHAFWFDDAKMNAAPPAAKGAFENARKVIGSLPADILVKYEPGQELAPGIRAEAAFGHTPGMSMVSVQSEGQKFMYVADLTNVPSLFARSPDWAVQFDMDAELARQTRRRVFDMLVKDKVTAGGYHFPFPALGTIETAGSGYQFKPVA</sequence>
<dbReference type="InterPro" id="IPR036866">
    <property type="entry name" value="RibonucZ/Hydroxyglut_hydro"/>
</dbReference>
<dbReference type="Proteomes" id="UP000293912">
    <property type="component" value="Chromosome"/>
</dbReference>
<keyword evidence="4" id="KW-0862">Zinc</keyword>
<dbReference type="CDD" id="cd07720">
    <property type="entry name" value="OPHC2-like_MBL-fold"/>
    <property type="match status" value="1"/>
</dbReference>
<evidence type="ECO:0000259" key="5">
    <source>
        <dbReference type="SMART" id="SM00849"/>
    </source>
</evidence>
<keyword evidence="2" id="KW-0479">Metal-binding</keyword>
<reference evidence="6 7" key="1">
    <citation type="submission" date="2019-03" db="EMBL/GenBank/DDBJ databases">
        <authorList>
            <person name="Sebastian G."/>
            <person name="Baumann P."/>
            <person name="Ruckert C."/>
            <person name="Kalinowski J."/>
            <person name="Nebel B."/>
            <person name="Takors R."/>
            <person name="Blombach B."/>
        </authorList>
    </citation>
    <scope>NUCLEOTIDE SEQUENCE [LARGE SCALE GENOMIC DNA]</scope>
    <source>
        <strain evidence="6 7">DSM 1084</strain>
    </source>
</reference>